<dbReference type="Proteomes" id="UP001140511">
    <property type="component" value="Unassembled WGS sequence"/>
</dbReference>
<dbReference type="SUPFAM" id="SSF51430">
    <property type="entry name" value="NAD(P)-linked oxidoreductase"/>
    <property type="match status" value="1"/>
</dbReference>
<gene>
    <name evidence="3" type="ORF">T069G_09080</name>
</gene>
<reference evidence="3" key="1">
    <citation type="submission" date="2022-09" db="EMBL/GenBank/DDBJ databases">
        <title>Chromosome-level assembly of Trichoderma breve T069, a fungus used in development of biopesticide product.</title>
        <authorList>
            <person name="Lin R."/>
            <person name="Liu T."/>
        </authorList>
    </citation>
    <scope>NUCLEOTIDE SEQUENCE</scope>
    <source>
        <strain evidence="3">T069</strain>
    </source>
</reference>
<evidence type="ECO:0000256" key="1">
    <source>
        <dbReference type="ARBA" id="ARBA00023002"/>
    </source>
</evidence>
<dbReference type="PROSITE" id="PS00062">
    <property type="entry name" value="ALDOKETO_REDUCTASE_2"/>
    <property type="match status" value="1"/>
</dbReference>
<dbReference type="InterPro" id="IPR018170">
    <property type="entry name" value="Aldo/ket_reductase_CS"/>
</dbReference>
<dbReference type="GeneID" id="80870978"/>
<dbReference type="Pfam" id="PF00248">
    <property type="entry name" value="Aldo_ket_red"/>
    <property type="match status" value="1"/>
</dbReference>
<dbReference type="PANTHER" id="PTHR43364">
    <property type="entry name" value="NADH-SPECIFIC METHYLGLYOXAL REDUCTASE-RELATED"/>
    <property type="match status" value="1"/>
</dbReference>
<evidence type="ECO:0000313" key="3">
    <source>
        <dbReference type="EMBL" id="KAJ4855712.1"/>
    </source>
</evidence>
<name>A0A9W9E3Z0_9HYPO</name>
<keyword evidence="4" id="KW-1185">Reference proteome</keyword>
<organism evidence="3 4">
    <name type="scientific">Trichoderma breve</name>
    <dbReference type="NCBI Taxonomy" id="2034170"/>
    <lineage>
        <taxon>Eukaryota</taxon>
        <taxon>Fungi</taxon>
        <taxon>Dikarya</taxon>
        <taxon>Ascomycota</taxon>
        <taxon>Pezizomycotina</taxon>
        <taxon>Sordariomycetes</taxon>
        <taxon>Hypocreomycetidae</taxon>
        <taxon>Hypocreales</taxon>
        <taxon>Hypocreaceae</taxon>
        <taxon>Trichoderma</taxon>
    </lineage>
</organism>
<dbReference type="InterPro" id="IPR023210">
    <property type="entry name" value="NADP_OxRdtase_dom"/>
</dbReference>
<dbReference type="RefSeq" id="XP_056024768.1">
    <property type="nucleotide sequence ID" value="XM_056176290.1"/>
</dbReference>
<evidence type="ECO:0000313" key="4">
    <source>
        <dbReference type="Proteomes" id="UP001140511"/>
    </source>
</evidence>
<dbReference type="AlphaFoldDB" id="A0A9W9E3Z0"/>
<dbReference type="InterPro" id="IPR036812">
    <property type="entry name" value="NAD(P)_OxRdtase_dom_sf"/>
</dbReference>
<comment type="caution">
    <text evidence="3">The sequence shown here is derived from an EMBL/GenBank/DDBJ whole genome shotgun (WGS) entry which is preliminary data.</text>
</comment>
<protein>
    <submittedName>
        <fullName evidence="3">Aldo/keto reductase family domain-containing protein</fullName>
    </submittedName>
</protein>
<evidence type="ECO:0000259" key="2">
    <source>
        <dbReference type="Pfam" id="PF00248"/>
    </source>
</evidence>
<dbReference type="GO" id="GO:0016491">
    <property type="term" value="F:oxidoreductase activity"/>
    <property type="evidence" value="ECO:0007669"/>
    <property type="project" value="UniProtKB-KW"/>
</dbReference>
<sequence length="282" mass="30932">MPAHLIFGAGGVGHTKDSFTFTWDTPEKVSELLSSLKRLNLPELDSAAVYPPGNPGHTEILLGQAKAADQGFTIDSKVFIREPGKNLTDANISSSIDNTLASIGTDHVRTLYAHFPDSGTPLEVTAAAFDKQYKAGKYKQLGLSNFSFEDVVKYFQICEEKGYIKPSVYQGHYNALARSDEKDLIPFLRKHDCVYNAYRPAMHDAIRKLKAACDSTSPPLTLQEAALRWIVNHSALGDGDGVIVGAKRVDQLESNVKDARAGSLPEHVRETIEGLWSEVDID</sequence>
<dbReference type="Gene3D" id="3.20.20.100">
    <property type="entry name" value="NADP-dependent oxidoreductase domain"/>
    <property type="match status" value="1"/>
</dbReference>
<proteinExistence type="predicted"/>
<accession>A0A9W9E3Z0</accession>
<dbReference type="PANTHER" id="PTHR43364:SF4">
    <property type="entry name" value="NAD(P)-LINKED OXIDOREDUCTASE SUPERFAMILY PROTEIN"/>
    <property type="match status" value="1"/>
</dbReference>
<keyword evidence="1" id="KW-0560">Oxidoreductase</keyword>
<dbReference type="InterPro" id="IPR050523">
    <property type="entry name" value="AKR_Detox_Biosynth"/>
</dbReference>
<feature type="domain" description="NADP-dependent oxidoreductase" evidence="2">
    <location>
        <begin position="25"/>
        <end position="208"/>
    </location>
</feature>
<dbReference type="EMBL" id="JAOPEN010000006">
    <property type="protein sequence ID" value="KAJ4855712.1"/>
    <property type="molecule type" value="Genomic_DNA"/>
</dbReference>